<sequence>MSHPLFPSPLPPGEPLVEGGPLAAFKLVTGPEYADAAGFSTIETDGPGFSRAWRVETKRDTAPSSAIGLRALTGRAVAEGDTGLLRFFARTVSSADETGAGRVFIVVSDSGLAFNSSFELGVSFGREWREFVLPFRFHKDFPREGAAVMFHFGFMRQTVEIGGLDVLYYGKTQTLDSLPRTRFTYAGREDGAAWRADALARIERIRKGAFNLRVTDAAGRPVSDASIRIEQTRQAFQFGTALQFARLVHDTPDNLRYRELTLELFNAASPENDLKWGAWSGDWGDRYSPAQSLAGLRWLRGHGIPVRGHVLVWPGWKNLPRLVQELRGTPRQDEIPRVIREHIRTMARDTRGLLEEWDALNEPFTNHDLMDLFGPEIMADWFKTAAAAMPGVPLYLNDFSNHDLTTDADHVRHFEETARFLVERGAPLGGLGVQAHIGSQPNAPAEVLKVLDRYAAFNLPVRITEFDVWTDDEQLQADYTRDFFILCFSHPSVVGIQLWGFWEACHWRPQAAMFRTDWSEKPNAAVYRSLVLDQWRTRIEARTDAGGCHAARGFHGDYLVTVESGGRRAEKAFALKPGEPALNIEIVLP</sequence>
<dbReference type="PANTHER" id="PTHR31490:SF88">
    <property type="entry name" value="BETA-XYLANASE"/>
    <property type="match status" value="1"/>
</dbReference>
<dbReference type="EC" id="3.2.1.8" evidence="9"/>
<comment type="caution">
    <text evidence="11">The sequence shown here is derived from an EMBL/GenBank/DDBJ whole genome shotgun (WGS) entry which is preliminary data.</text>
</comment>
<comment type="catalytic activity">
    <reaction evidence="1 9">
        <text>Endohydrolysis of (1-&gt;4)-beta-D-xylosidic linkages in xylans.</text>
        <dbReference type="EC" id="3.2.1.8"/>
    </reaction>
</comment>
<dbReference type="PROSITE" id="PS51760">
    <property type="entry name" value="GH10_2"/>
    <property type="match status" value="1"/>
</dbReference>
<dbReference type="InterPro" id="IPR017853">
    <property type="entry name" value="GH"/>
</dbReference>
<dbReference type="PRINTS" id="PR00134">
    <property type="entry name" value="GLHYDRLASE10"/>
</dbReference>
<name>A0A178IBN6_9BACT</name>
<accession>A0A178IBN6</accession>
<dbReference type="PANTHER" id="PTHR31490">
    <property type="entry name" value="GLYCOSYL HYDROLASE"/>
    <property type="match status" value="1"/>
</dbReference>
<keyword evidence="4" id="KW-0732">Signal</keyword>
<reference evidence="11 12" key="1">
    <citation type="submission" date="2016-01" db="EMBL/GenBank/DDBJ databases">
        <title>High potential of lignocellulose degradation of a new Verrucomicrobia species.</title>
        <authorList>
            <person name="Wang Y."/>
            <person name="Shi Y."/>
            <person name="Qiu Z."/>
            <person name="Liu S."/>
            <person name="Yang H."/>
        </authorList>
    </citation>
    <scope>NUCLEOTIDE SEQUENCE [LARGE SCALE GENOMIC DNA]</scope>
    <source>
        <strain evidence="11 12">TSB47</strain>
    </source>
</reference>
<dbReference type="AlphaFoldDB" id="A0A178IBN6"/>
<dbReference type="Gene3D" id="3.20.20.80">
    <property type="entry name" value="Glycosidases"/>
    <property type="match status" value="1"/>
</dbReference>
<dbReference type="GO" id="GO:0045493">
    <property type="term" value="P:xylan catabolic process"/>
    <property type="evidence" value="ECO:0007669"/>
    <property type="project" value="UniProtKB-KW"/>
</dbReference>
<keyword evidence="7 9" id="KW-0326">Glycosidase</keyword>
<evidence type="ECO:0000256" key="4">
    <source>
        <dbReference type="ARBA" id="ARBA00022729"/>
    </source>
</evidence>
<evidence type="ECO:0000313" key="12">
    <source>
        <dbReference type="Proteomes" id="UP000078486"/>
    </source>
</evidence>
<evidence type="ECO:0000256" key="2">
    <source>
        <dbReference type="ARBA" id="ARBA00007495"/>
    </source>
</evidence>
<dbReference type="SMART" id="SM00633">
    <property type="entry name" value="Glyco_10"/>
    <property type="match status" value="1"/>
</dbReference>
<organism evidence="11 12">
    <name type="scientific">Termitidicoccus mucosus</name>
    <dbReference type="NCBI Taxonomy" id="1184151"/>
    <lineage>
        <taxon>Bacteria</taxon>
        <taxon>Pseudomonadati</taxon>
        <taxon>Verrucomicrobiota</taxon>
        <taxon>Opitutia</taxon>
        <taxon>Opitutales</taxon>
        <taxon>Opitutaceae</taxon>
        <taxon>Termitidicoccus</taxon>
    </lineage>
</organism>
<evidence type="ECO:0000256" key="9">
    <source>
        <dbReference type="RuleBase" id="RU361174"/>
    </source>
</evidence>
<evidence type="ECO:0000256" key="1">
    <source>
        <dbReference type="ARBA" id="ARBA00000681"/>
    </source>
</evidence>
<keyword evidence="12" id="KW-1185">Reference proteome</keyword>
<evidence type="ECO:0000256" key="8">
    <source>
        <dbReference type="ARBA" id="ARBA00023326"/>
    </source>
</evidence>
<evidence type="ECO:0000256" key="6">
    <source>
        <dbReference type="ARBA" id="ARBA00023277"/>
    </source>
</evidence>
<dbReference type="RefSeq" id="WP_334319658.1">
    <property type="nucleotide sequence ID" value="NZ_CP109796.1"/>
</dbReference>
<dbReference type="Pfam" id="PF00331">
    <property type="entry name" value="Glyco_hydro_10"/>
    <property type="match status" value="1"/>
</dbReference>
<comment type="similarity">
    <text evidence="2 9">Belongs to the glycosyl hydrolase 10 (cellulase F) family.</text>
</comment>
<gene>
    <name evidence="11" type="ORF">AW736_23025</name>
</gene>
<feature type="domain" description="GH10" evidence="10">
    <location>
        <begin position="248"/>
        <end position="530"/>
    </location>
</feature>
<evidence type="ECO:0000256" key="3">
    <source>
        <dbReference type="ARBA" id="ARBA00022651"/>
    </source>
</evidence>
<evidence type="ECO:0000259" key="10">
    <source>
        <dbReference type="PROSITE" id="PS51760"/>
    </source>
</evidence>
<keyword evidence="3" id="KW-0858">Xylan degradation</keyword>
<dbReference type="Proteomes" id="UP000078486">
    <property type="component" value="Unassembled WGS sequence"/>
</dbReference>
<keyword evidence="6 9" id="KW-0119">Carbohydrate metabolism</keyword>
<dbReference type="InterPro" id="IPR044846">
    <property type="entry name" value="GH10"/>
</dbReference>
<keyword evidence="8 9" id="KW-0624">Polysaccharide degradation</keyword>
<dbReference type="GO" id="GO:0031176">
    <property type="term" value="F:endo-1,4-beta-xylanase activity"/>
    <property type="evidence" value="ECO:0007669"/>
    <property type="project" value="UniProtKB-EC"/>
</dbReference>
<dbReference type="STRING" id="1184151.AW736_23025"/>
<keyword evidence="5 9" id="KW-0378">Hydrolase</keyword>
<proteinExistence type="inferred from homology"/>
<evidence type="ECO:0000256" key="7">
    <source>
        <dbReference type="ARBA" id="ARBA00023295"/>
    </source>
</evidence>
<evidence type="ECO:0000256" key="5">
    <source>
        <dbReference type="ARBA" id="ARBA00022801"/>
    </source>
</evidence>
<dbReference type="EMBL" id="LRRQ01000171">
    <property type="protein sequence ID" value="OAM87442.1"/>
    <property type="molecule type" value="Genomic_DNA"/>
</dbReference>
<evidence type="ECO:0000313" key="11">
    <source>
        <dbReference type="EMBL" id="OAM87442.1"/>
    </source>
</evidence>
<protein>
    <recommendedName>
        <fullName evidence="9">Beta-xylanase</fullName>
        <ecNumber evidence="9">3.2.1.8</ecNumber>
    </recommendedName>
</protein>
<dbReference type="InterPro" id="IPR001000">
    <property type="entry name" value="GH10_dom"/>
</dbReference>
<dbReference type="SUPFAM" id="SSF51445">
    <property type="entry name" value="(Trans)glycosidases"/>
    <property type="match status" value="1"/>
</dbReference>